<evidence type="ECO:0000313" key="2">
    <source>
        <dbReference type="EMBL" id="SKB80976.1"/>
    </source>
</evidence>
<dbReference type="AlphaFoldDB" id="A0A1T5EAS8"/>
<dbReference type="Proteomes" id="UP000189818">
    <property type="component" value="Unassembled WGS sequence"/>
</dbReference>
<organism evidence="2 3">
    <name type="scientific">Rhizorhabdus histidinilytica</name>
    <dbReference type="NCBI Taxonomy" id="439228"/>
    <lineage>
        <taxon>Bacteria</taxon>
        <taxon>Pseudomonadati</taxon>
        <taxon>Pseudomonadota</taxon>
        <taxon>Alphaproteobacteria</taxon>
        <taxon>Sphingomonadales</taxon>
        <taxon>Sphingomonadaceae</taxon>
        <taxon>Rhizorhabdus</taxon>
    </lineage>
</organism>
<keyword evidence="1" id="KW-0732">Signal</keyword>
<feature type="chain" id="PRO_5013160141" evidence="1">
    <location>
        <begin position="20"/>
        <end position="143"/>
    </location>
</feature>
<name>A0A1T5EAS8_9SPHN</name>
<evidence type="ECO:0000256" key="1">
    <source>
        <dbReference type="SAM" id="SignalP"/>
    </source>
</evidence>
<dbReference type="EMBL" id="FUYM01000006">
    <property type="protein sequence ID" value="SKB80976.1"/>
    <property type="molecule type" value="Genomic_DNA"/>
</dbReference>
<evidence type="ECO:0000313" key="3">
    <source>
        <dbReference type="Proteomes" id="UP000189818"/>
    </source>
</evidence>
<sequence length="143" mass="14505">MKAAWAIGGAFILSAPIMALPTRWSAEADVARYLVGDLGRRGSHVLIACPADGSPAIQVAIAGAGAPPGSDVGFRSGDRTVVMHADGDGMIATRDHANAAAFGALWRAIRAGDRLDIGFTNGVSASLPLKGEARALPAAPCDT</sequence>
<dbReference type="OrthoDB" id="7567853at2"/>
<feature type="signal peptide" evidence="1">
    <location>
        <begin position="1"/>
        <end position="19"/>
    </location>
</feature>
<protein>
    <submittedName>
        <fullName evidence="2">Uncharacterized protein</fullName>
    </submittedName>
</protein>
<accession>A0A1T5EAS8</accession>
<keyword evidence="3" id="KW-1185">Reference proteome</keyword>
<dbReference type="STRING" id="439228.SAMN06295920_106321"/>
<reference evidence="3" key="1">
    <citation type="submission" date="2017-02" db="EMBL/GenBank/DDBJ databases">
        <authorList>
            <person name="Varghese N."/>
            <person name="Submissions S."/>
        </authorList>
    </citation>
    <scope>NUCLEOTIDE SEQUENCE [LARGE SCALE GENOMIC DNA]</scope>
    <source>
        <strain evidence="3">UM2</strain>
    </source>
</reference>
<dbReference type="RefSeq" id="WP_079649052.1">
    <property type="nucleotide sequence ID" value="NZ_FUYM01000006.1"/>
</dbReference>
<proteinExistence type="predicted"/>
<gene>
    <name evidence="2" type="ORF">SAMN06295920_106321</name>
</gene>